<reference evidence="1" key="1">
    <citation type="submission" date="2022-10" db="EMBL/GenBank/DDBJ databases">
        <title>The WGS of Solirubrobacter ginsenosidimutans DSM 21036.</title>
        <authorList>
            <person name="Jiang Z."/>
        </authorList>
    </citation>
    <scope>NUCLEOTIDE SEQUENCE</scope>
    <source>
        <strain evidence="1">DSM 21036</strain>
    </source>
</reference>
<sequence length="303" mass="32413">MVHSLEGHWHGYFSRELEPALTIDPGDTVRFKTLDSGWGAEPYAGGAYAPRRRVDHADNDEGHALTGPVAIRGARAGMTLRIDIGELRPGAWGAVCAGGWLSAWNERLGVVGDGIVHAYQLDAATMTGCSHLGHTVALRPFLGVMGLPPDKPGRHSTVPPRACGGNLDCRELVTGSTLYLPIEVDGALFSCGDGHAAQGDGEVAGTALECPMERAELTFELSDLELTTPIARGADGSWITLGVHEDLDEAAFSALDAMLELLEREYGLARRDALAIASVHVDLRVTQLVNEVRGVHAVLRDWR</sequence>
<dbReference type="Pfam" id="PF03069">
    <property type="entry name" value="FmdA_AmdA"/>
    <property type="match status" value="2"/>
</dbReference>
<accession>A0A9X3S4F2</accession>
<dbReference type="GO" id="GO:0016811">
    <property type="term" value="F:hydrolase activity, acting on carbon-nitrogen (but not peptide) bonds, in linear amides"/>
    <property type="evidence" value="ECO:0007669"/>
    <property type="project" value="InterPro"/>
</dbReference>
<evidence type="ECO:0000313" key="1">
    <source>
        <dbReference type="EMBL" id="MDA0166620.1"/>
    </source>
</evidence>
<keyword evidence="2" id="KW-1185">Reference proteome</keyword>
<organism evidence="1 2">
    <name type="scientific">Solirubrobacter ginsenosidimutans</name>
    <dbReference type="NCBI Taxonomy" id="490573"/>
    <lineage>
        <taxon>Bacteria</taxon>
        <taxon>Bacillati</taxon>
        <taxon>Actinomycetota</taxon>
        <taxon>Thermoleophilia</taxon>
        <taxon>Solirubrobacterales</taxon>
        <taxon>Solirubrobacteraceae</taxon>
        <taxon>Solirubrobacter</taxon>
    </lineage>
</organism>
<dbReference type="AlphaFoldDB" id="A0A9X3S4F2"/>
<dbReference type="RefSeq" id="WP_270045877.1">
    <property type="nucleotide sequence ID" value="NZ_JAPDOD010000070.1"/>
</dbReference>
<proteinExistence type="predicted"/>
<name>A0A9X3S4F2_9ACTN</name>
<dbReference type="SUPFAM" id="SSF141130">
    <property type="entry name" value="Acetamidase/Formamidase-like"/>
    <property type="match status" value="1"/>
</dbReference>
<dbReference type="PANTHER" id="PTHR31891">
    <property type="entry name" value="FORMAMIDASE C869.04-RELATED"/>
    <property type="match status" value="1"/>
</dbReference>
<dbReference type="EMBL" id="JAPDOD010000070">
    <property type="protein sequence ID" value="MDA0166620.1"/>
    <property type="molecule type" value="Genomic_DNA"/>
</dbReference>
<dbReference type="PANTHER" id="PTHR31891:SF1">
    <property type="entry name" value="FORMAMIDASE C869.04-RELATED"/>
    <property type="match status" value="1"/>
</dbReference>
<dbReference type="Proteomes" id="UP001149140">
    <property type="component" value="Unassembled WGS sequence"/>
</dbReference>
<dbReference type="Gene3D" id="3.10.28.20">
    <property type="entry name" value="Acetamidase/Formamidase-like domains"/>
    <property type="match status" value="1"/>
</dbReference>
<evidence type="ECO:0000313" key="2">
    <source>
        <dbReference type="Proteomes" id="UP001149140"/>
    </source>
</evidence>
<dbReference type="InterPro" id="IPR004304">
    <property type="entry name" value="FmdA_AmdA"/>
</dbReference>
<gene>
    <name evidence="1" type="ORF">OM076_40540</name>
</gene>
<comment type="caution">
    <text evidence="1">The sequence shown here is derived from an EMBL/GenBank/DDBJ whole genome shotgun (WGS) entry which is preliminary data.</text>
</comment>
<protein>
    <submittedName>
        <fullName evidence="1">Acetamidase/formamidase family protein</fullName>
    </submittedName>
</protein>
<dbReference type="Gene3D" id="2.60.120.580">
    <property type="entry name" value="Acetamidase/Formamidase-like domains"/>
    <property type="match status" value="1"/>
</dbReference>